<dbReference type="FunFam" id="3.40.50.720:FF:000084">
    <property type="entry name" value="Short-chain dehydrogenase reductase"/>
    <property type="match status" value="1"/>
</dbReference>
<dbReference type="RefSeq" id="WP_050433012.1">
    <property type="nucleotide sequence ID" value="NZ_CP012159.1"/>
</dbReference>
<dbReference type="Proteomes" id="UP000067626">
    <property type="component" value="Chromosome"/>
</dbReference>
<evidence type="ECO:0000256" key="2">
    <source>
        <dbReference type="ARBA" id="ARBA00023002"/>
    </source>
</evidence>
<dbReference type="SUPFAM" id="SSF51735">
    <property type="entry name" value="NAD(P)-binding Rossmann-fold domains"/>
    <property type="match status" value="1"/>
</dbReference>
<dbReference type="GO" id="GO:0016616">
    <property type="term" value="F:oxidoreductase activity, acting on the CH-OH group of donors, NAD or NADP as acceptor"/>
    <property type="evidence" value="ECO:0007669"/>
    <property type="project" value="TreeGrafter"/>
</dbReference>
<sequence>MTTPGPISVADHVAIVTGGSKGIGKGIARVLAANGARVLIVSRTAADGERTAAELGASFFAADISRAAACEAVVAEAIQRFGRLDILCSNAGVFPSCSLDDMTEEAWDTLMVQNLRSTAFMVKAAAAEMKKAKYGRIVLTSSITGPLTGYPGWSHYGASKAGQLGFMRTAALELSPFGITVNAVLPGNVTTEGILAMGPEYIQAMTKAIPVRALGDVEDIGYAALFLASPQAKFITAQTLVVDGGQVVPETEASIL</sequence>
<evidence type="ECO:0000313" key="4">
    <source>
        <dbReference type="Proteomes" id="UP000067626"/>
    </source>
</evidence>
<keyword evidence="2 3" id="KW-0560">Oxidoreductase</keyword>
<dbReference type="PATRIC" id="fig|52.7.peg.5940"/>
<dbReference type="PRINTS" id="PR00081">
    <property type="entry name" value="GDHRDH"/>
</dbReference>
<gene>
    <name evidence="3" type="ORF">CMC5_053620</name>
</gene>
<evidence type="ECO:0000256" key="1">
    <source>
        <dbReference type="ARBA" id="ARBA00006484"/>
    </source>
</evidence>
<evidence type="ECO:0000313" key="3">
    <source>
        <dbReference type="EMBL" id="AKT41201.1"/>
    </source>
</evidence>
<dbReference type="PRINTS" id="PR00080">
    <property type="entry name" value="SDRFAMILY"/>
</dbReference>
<dbReference type="Pfam" id="PF13561">
    <property type="entry name" value="adh_short_C2"/>
    <property type="match status" value="1"/>
</dbReference>
<dbReference type="Gene3D" id="3.40.50.720">
    <property type="entry name" value="NAD(P)-binding Rossmann-like Domain"/>
    <property type="match status" value="1"/>
</dbReference>
<organism evidence="3 4">
    <name type="scientific">Chondromyces crocatus</name>
    <dbReference type="NCBI Taxonomy" id="52"/>
    <lineage>
        <taxon>Bacteria</taxon>
        <taxon>Pseudomonadati</taxon>
        <taxon>Myxococcota</taxon>
        <taxon>Polyangia</taxon>
        <taxon>Polyangiales</taxon>
        <taxon>Polyangiaceae</taxon>
        <taxon>Chondromyces</taxon>
    </lineage>
</organism>
<accession>A0A0K1EK14</accession>
<dbReference type="STRING" id="52.CMC5_053620"/>
<dbReference type="PANTHER" id="PTHR42760:SF133">
    <property type="entry name" value="3-OXOACYL-[ACYL-CARRIER-PROTEIN] REDUCTASE"/>
    <property type="match status" value="1"/>
</dbReference>
<dbReference type="PANTHER" id="PTHR42760">
    <property type="entry name" value="SHORT-CHAIN DEHYDROGENASES/REDUCTASES FAMILY MEMBER"/>
    <property type="match status" value="1"/>
</dbReference>
<keyword evidence="4" id="KW-1185">Reference proteome</keyword>
<name>A0A0K1EK14_CHOCO</name>
<reference evidence="3 4" key="1">
    <citation type="submission" date="2015-07" db="EMBL/GenBank/DDBJ databases">
        <title>Genome analysis of myxobacterium Chondromyces crocatus Cm c5 reveals a high potential for natural compound synthesis and the genetic basis for the loss of fruiting body formation.</title>
        <authorList>
            <person name="Zaburannyi N."/>
            <person name="Bunk B."/>
            <person name="Maier J."/>
            <person name="Overmann J."/>
            <person name="Mueller R."/>
        </authorList>
    </citation>
    <scope>NUCLEOTIDE SEQUENCE [LARGE SCALE GENOMIC DNA]</scope>
    <source>
        <strain evidence="3 4">Cm c5</strain>
    </source>
</reference>
<dbReference type="EC" id="1.-.-.-" evidence="3"/>
<protein>
    <submittedName>
        <fullName evidence="3">Oxidoreductase</fullName>
        <ecNumber evidence="3">1.-.-.-</ecNumber>
    </submittedName>
</protein>
<proteinExistence type="inferred from homology"/>
<dbReference type="InterPro" id="IPR036291">
    <property type="entry name" value="NAD(P)-bd_dom_sf"/>
</dbReference>
<dbReference type="OrthoDB" id="5363038at2"/>
<comment type="similarity">
    <text evidence="1">Belongs to the short-chain dehydrogenases/reductases (SDR) family.</text>
</comment>
<dbReference type="AlphaFoldDB" id="A0A0K1EK14"/>
<dbReference type="NCBIfam" id="NF004202">
    <property type="entry name" value="PRK05653.2-2"/>
    <property type="match status" value="1"/>
</dbReference>
<dbReference type="EMBL" id="CP012159">
    <property type="protein sequence ID" value="AKT41201.1"/>
    <property type="molecule type" value="Genomic_DNA"/>
</dbReference>
<dbReference type="InterPro" id="IPR002347">
    <property type="entry name" value="SDR_fam"/>
</dbReference>
<dbReference type="KEGG" id="ccro:CMC5_053620"/>